<organism evidence="2 3">
    <name type="scientific">Chara braunii</name>
    <name type="common">Braun's stonewort</name>
    <dbReference type="NCBI Taxonomy" id="69332"/>
    <lineage>
        <taxon>Eukaryota</taxon>
        <taxon>Viridiplantae</taxon>
        <taxon>Streptophyta</taxon>
        <taxon>Charophyceae</taxon>
        <taxon>Charales</taxon>
        <taxon>Characeae</taxon>
        <taxon>Chara</taxon>
    </lineage>
</organism>
<dbReference type="Proteomes" id="UP000265515">
    <property type="component" value="Unassembled WGS sequence"/>
</dbReference>
<protein>
    <recommendedName>
        <fullName evidence="4">Retrotransposon gag domain-containing protein</fullName>
    </recommendedName>
</protein>
<feature type="compositionally biased region" description="Acidic residues" evidence="1">
    <location>
        <begin position="286"/>
        <end position="296"/>
    </location>
</feature>
<feature type="compositionally biased region" description="Basic and acidic residues" evidence="1">
    <location>
        <begin position="223"/>
        <end position="234"/>
    </location>
</feature>
<reference evidence="2 3" key="1">
    <citation type="journal article" date="2018" name="Cell">
        <title>The Chara Genome: Secondary Complexity and Implications for Plant Terrestrialization.</title>
        <authorList>
            <person name="Nishiyama T."/>
            <person name="Sakayama H."/>
            <person name="Vries J.D."/>
            <person name="Buschmann H."/>
            <person name="Saint-Marcoux D."/>
            <person name="Ullrich K.K."/>
            <person name="Haas F.B."/>
            <person name="Vanderstraeten L."/>
            <person name="Becker D."/>
            <person name="Lang D."/>
            <person name="Vosolsobe S."/>
            <person name="Rombauts S."/>
            <person name="Wilhelmsson P.K.I."/>
            <person name="Janitza P."/>
            <person name="Kern R."/>
            <person name="Heyl A."/>
            <person name="Rumpler F."/>
            <person name="Villalobos L.I.A.C."/>
            <person name="Clay J.M."/>
            <person name="Skokan R."/>
            <person name="Toyoda A."/>
            <person name="Suzuki Y."/>
            <person name="Kagoshima H."/>
            <person name="Schijlen E."/>
            <person name="Tajeshwar N."/>
            <person name="Catarino B."/>
            <person name="Hetherington A.J."/>
            <person name="Saltykova A."/>
            <person name="Bonnot C."/>
            <person name="Breuninger H."/>
            <person name="Symeonidi A."/>
            <person name="Radhakrishnan G.V."/>
            <person name="Van Nieuwerburgh F."/>
            <person name="Deforce D."/>
            <person name="Chang C."/>
            <person name="Karol K.G."/>
            <person name="Hedrich R."/>
            <person name="Ulvskov P."/>
            <person name="Glockner G."/>
            <person name="Delwiche C.F."/>
            <person name="Petrasek J."/>
            <person name="Van de Peer Y."/>
            <person name="Friml J."/>
            <person name="Beilby M."/>
            <person name="Dolan L."/>
            <person name="Kohara Y."/>
            <person name="Sugano S."/>
            <person name="Fujiyama A."/>
            <person name="Delaux P.-M."/>
            <person name="Quint M."/>
            <person name="TheiBen G."/>
            <person name="Hagemann M."/>
            <person name="Harholt J."/>
            <person name="Dunand C."/>
            <person name="Zachgo S."/>
            <person name="Langdale J."/>
            <person name="Maumus F."/>
            <person name="Straeten D.V.D."/>
            <person name="Gould S.B."/>
            <person name="Rensing S.A."/>
        </authorList>
    </citation>
    <scope>NUCLEOTIDE SEQUENCE [LARGE SCALE GENOMIC DNA]</scope>
    <source>
        <strain evidence="2 3">S276</strain>
    </source>
</reference>
<accession>A0A388M6Y8</accession>
<feature type="compositionally biased region" description="Basic and acidic residues" evidence="1">
    <location>
        <begin position="328"/>
        <end position="341"/>
    </location>
</feature>
<dbReference type="AlphaFoldDB" id="A0A388M6Y8"/>
<gene>
    <name evidence="2" type="ORF">CBR_g50478</name>
</gene>
<evidence type="ECO:0000256" key="1">
    <source>
        <dbReference type="SAM" id="MobiDB-lite"/>
    </source>
</evidence>
<feature type="non-terminal residue" evidence="2">
    <location>
        <position position="341"/>
    </location>
</feature>
<comment type="caution">
    <text evidence="2">The sequence shown here is derived from an EMBL/GenBank/DDBJ whole genome shotgun (WGS) entry which is preliminary data.</text>
</comment>
<dbReference type="EMBL" id="BFEA01000801">
    <property type="protein sequence ID" value="GBG90300.1"/>
    <property type="molecule type" value="Genomic_DNA"/>
</dbReference>
<name>A0A388M6Y8_CHABU</name>
<evidence type="ECO:0000313" key="2">
    <source>
        <dbReference type="EMBL" id="GBG90300.1"/>
    </source>
</evidence>
<dbReference type="Gramene" id="GBG90300">
    <property type="protein sequence ID" value="GBG90300"/>
    <property type="gene ID" value="CBR_g50478"/>
</dbReference>
<feature type="compositionally biased region" description="Acidic residues" evidence="1">
    <location>
        <begin position="308"/>
        <end position="319"/>
    </location>
</feature>
<feature type="compositionally biased region" description="Acidic residues" evidence="1">
    <location>
        <begin position="247"/>
        <end position="263"/>
    </location>
</feature>
<feature type="region of interest" description="Disordered" evidence="1">
    <location>
        <begin position="208"/>
        <end position="341"/>
    </location>
</feature>
<evidence type="ECO:0008006" key="4">
    <source>
        <dbReference type="Google" id="ProtNLM"/>
    </source>
</evidence>
<proteinExistence type="predicted"/>
<keyword evidence="3" id="KW-1185">Reference proteome</keyword>
<evidence type="ECO:0000313" key="3">
    <source>
        <dbReference type="Proteomes" id="UP000265515"/>
    </source>
</evidence>
<sequence>MVQAGGNGDEKRNDIRELTKAIQESATQRDQLPMVEVPLFDGNNASGWAEKFEQLASCREWTDKEMLQKVKRYCKIKYKEELIAMVNESRDWVEFKEKLLDKYQLGDQLLDLADLRKVVRRKFGSIKQFLTEFERVDELIHDLPDKDKCFIFPDNFSEVEQRELMKDMQGRYDWPKMKTNLLAGSFDQMLYRLLKQCKADCEKDDIEKDKDRKCHLPQNSEGEVLRANDADLSNRRGAIHSSGGVNEDNDDTSDDVNDDDDNNGDITGEGYNDGDNKLLESLESPENGDGDDDDDDHNGPQNGAGDHDDNDEDDDEDNWDVSHWNHRTGHEEREDANAGLG</sequence>